<reference evidence="5" key="1">
    <citation type="journal article" date="2020" name="Stud. Mycol.">
        <title>101 Dothideomycetes genomes: a test case for predicting lifestyles and emergence of pathogens.</title>
        <authorList>
            <person name="Haridas S."/>
            <person name="Albert R."/>
            <person name="Binder M."/>
            <person name="Bloem J."/>
            <person name="Labutti K."/>
            <person name="Salamov A."/>
            <person name="Andreopoulos B."/>
            <person name="Baker S."/>
            <person name="Barry K."/>
            <person name="Bills G."/>
            <person name="Bluhm B."/>
            <person name="Cannon C."/>
            <person name="Castanera R."/>
            <person name="Culley D."/>
            <person name="Daum C."/>
            <person name="Ezra D."/>
            <person name="Gonzalez J."/>
            <person name="Henrissat B."/>
            <person name="Kuo A."/>
            <person name="Liang C."/>
            <person name="Lipzen A."/>
            <person name="Lutzoni F."/>
            <person name="Magnuson J."/>
            <person name="Mondo S."/>
            <person name="Nolan M."/>
            <person name="Ohm R."/>
            <person name="Pangilinan J."/>
            <person name="Park H.-J."/>
            <person name="Ramirez L."/>
            <person name="Alfaro M."/>
            <person name="Sun H."/>
            <person name="Tritt A."/>
            <person name="Yoshinaga Y."/>
            <person name="Zwiers L.-H."/>
            <person name="Turgeon B."/>
            <person name="Goodwin S."/>
            <person name="Spatafora J."/>
            <person name="Crous P."/>
            <person name="Grigoriev I."/>
        </authorList>
    </citation>
    <scope>NUCLEOTIDE SEQUENCE</scope>
    <source>
        <strain evidence="5">CBS 122368</strain>
    </source>
</reference>
<dbReference type="InterPro" id="IPR038704">
    <property type="entry name" value="YEAST_sf"/>
</dbReference>
<dbReference type="PANTHER" id="PTHR23195">
    <property type="entry name" value="YEATS DOMAIN"/>
    <property type="match status" value="1"/>
</dbReference>
<comment type="subcellular location">
    <subcellularLocation>
        <location evidence="2">Nucleus</location>
    </subcellularLocation>
</comment>
<dbReference type="GO" id="GO:0006355">
    <property type="term" value="P:regulation of DNA-templated transcription"/>
    <property type="evidence" value="ECO:0007669"/>
    <property type="project" value="InterPro"/>
</dbReference>
<proteinExistence type="predicted"/>
<dbReference type="Proteomes" id="UP000800094">
    <property type="component" value="Unassembled WGS sequence"/>
</dbReference>
<sequence length="226" mass="25807">MPDVKRTVKLITTQRPIAEPSPMEGYPMRSWSIEIWLLDDNGREVAANCFEKAVYNLHPSFDKNKQTFKKPPFRIEEKGWGEFDMTIVLTALHKGGDHTLEHDLNFQAERYEATHTVTFRNPRPDLLALLNESGPAGDTNGVRGKADAAKKRKRDKNVDMEKLADGLQKLSEDDLLQVVTMVHDNKTSETYTKNDVENGEFHVDLYTLPDSLVKMLWDFTASKTEL</sequence>
<evidence type="ECO:0000259" key="4">
    <source>
        <dbReference type="PROSITE" id="PS51037"/>
    </source>
</evidence>
<dbReference type="Pfam" id="PF17035">
    <property type="entry name" value="BET"/>
    <property type="match status" value="1"/>
</dbReference>
<dbReference type="OrthoDB" id="1741717at2759"/>
<evidence type="ECO:0000256" key="3">
    <source>
        <dbReference type="SAM" id="MobiDB-lite"/>
    </source>
</evidence>
<evidence type="ECO:0000256" key="1">
    <source>
        <dbReference type="ARBA" id="ARBA00023242"/>
    </source>
</evidence>
<dbReference type="AlphaFoldDB" id="A0A6A6ILU3"/>
<keyword evidence="1 2" id="KW-0539">Nucleus</keyword>
<dbReference type="InterPro" id="IPR005033">
    <property type="entry name" value="YEATS"/>
</dbReference>
<dbReference type="RefSeq" id="XP_033686211.1">
    <property type="nucleotide sequence ID" value="XM_033835445.1"/>
</dbReference>
<keyword evidence="5" id="KW-0396">Initiation factor</keyword>
<evidence type="ECO:0000313" key="6">
    <source>
        <dbReference type="Proteomes" id="UP000800094"/>
    </source>
</evidence>
<name>A0A6A6ILU3_9PLEO</name>
<dbReference type="EMBL" id="ML987193">
    <property type="protein sequence ID" value="KAF2251207.1"/>
    <property type="molecule type" value="Genomic_DNA"/>
</dbReference>
<feature type="domain" description="YEATS" evidence="4">
    <location>
        <begin position="1"/>
        <end position="133"/>
    </location>
</feature>
<dbReference type="InterPro" id="IPR016665">
    <property type="entry name" value="Sas5/TAF14"/>
</dbReference>
<dbReference type="CDD" id="cd16905">
    <property type="entry name" value="YEATS_Taf14_like"/>
    <property type="match status" value="1"/>
</dbReference>
<dbReference type="Gene3D" id="2.60.40.1970">
    <property type="entry name" value="YEATS domain"/>
    <property type="match status" value="1"/>
</dbReference>
<dbReference type="GO" id="GO:0005634">
    <property type="term" value="C:nucleus"/>
    <property type="evidence" value="ECO:0007669"/>
    <property type="project" value="UniProtKB-SubCell"/>
</dbReference>
<dbReference type="GeneID" id="54588775"/>
<dbReference type="PROSITE" id="PS51037">
    <property type="entry name" value="YEATS"/>
    <property type="match status" value="1"/>
</dbReference>
<dbReference type="InterPro" id="IPR038336">
    <property type="entry name" value="NET_sf"/>
</dbReference>
<evidence type="ECO:0000313" key="5">
    <source>
        <dbReference type="EMBL" id="KAF2251207.1"/>
    </source>
</evidence>
<keyword evidence="6" id="KW-1185">Reference proteome</keyword>
<organism evidence="5 6">
    <name type="scientific">Trematosphaeria pertusa</name>
    <dbReference type="NCBI Taxonomy" id="390896"/>
    <lineage>
        <taxon>Eukaryota</taxon>
        <taxon>Fungi</taxon>
        <taxon>Dikarya</taxon>
        <taxon>Ascomycota</taxon>
        <taxon>Pezizomycotina</taxon>
        <taxon>Dothideomycetes</taxon>
        <taxon>Pleosporomycetidae</taxon>
        <taxon>Pleosporales</taxon>
        <taxon>Massarineae</taxon>
        <taxon>Trematosphaeriaceae</taxon>
        <taxon>Trematosphaeria</taxon>
    </lineage>
</organism>
<dbReference type="GO" id="GO:0003743">
    <property type="term" value="F:translation initiation factor activity"/>
    <property type="evidence" value="ECO:0007669"/>
    <property type="project" value="UniProtKB-KW"/>
</dbReference>
<keyword evidence="5" id="KW-0648">Protein biosynthesis</keyword>
<dbReference type="Gene3D" id="1.20.1270.220">
    <property type="match status" value="1"/>
</dbReference>
<gene>
    <name evidence="5" type="ORF">BU26DRAFT_603665</name>
</gene>
<dbReference type="Pfam" id="PF03366">
    <property type="entry name" value="YEATS"/>
    <property type="match status" value="1"/>
</dbReference>
<protein>
    <submittedName>
        <fullName evidence="5">Transcription initiation factor TFIID subunit 14</fullName>
    </submittedName>
</protein>
<accession>A0A6A6ILU3</accession>
<evidence type="ECO:0000256" key="2">
    <source>
        <dbReference type="PROSITE-ProRule" id="PRU00376"/>
    </source>
</evidence>
<dbReference type="PIRSF" id="PIRSF016551">
    <property type="entry name" value="SAS5/TFIID_14"/>
    <property type="match status" value="1"/>
</dbReference>
<dbReference type="InterPro" id="IPR055129">
    <property type="entry name" value="YEATS_dom"/>
</dbReference>
<dbReference type="InterPro" id="IPR027353">
    <property type="entry name" value="NET_dom"/>
</dbReference>
<feature type="region of interest" description="Disordered" evidence="3">
    <location>
        <begin position="132"/>
        <end position="157"/>
    </location>
</feature>
<dbReference type="GO" id="GO:0000785">
    <property type="term" value="C:chromatin"/>
    <property type="evidence" value="ECO:0007669"/>
    <property type="project" value="UniProtKB-ARBA"/>
</dbReference>